<proteinExistence type="predicted"/>
<evidence type="ECO:0000313" key="2">
    <source>
        <dbReference type="Proteomes" id="UP001302652"/>
    </source>
</evidence>
<dbReference type="EMBL" id="CP136513">
    <property type="protein sequence ID" value="WOD19140.1"/>
    <property type="molecule type" value="Genomic_DNA"/>
</dbReference>
<evidence type="ECO:0000313" key="1">
    <source>
        <dbReference type="EMBL" id="WOD19140.1"/>
    </source>
</evidence>
<keyword evidence="2" id="KW-1185">Reference proteome</keyword>
<organism evidence="1 2">
    <name type="scientific">Paraburkholderia kirstenboschensis</name>
    <dbReference type="NCBI Taxonomy" id="1245436"/>
    <lineage>
        <taxon>Bacteria</taxon>
        <taxon>Pseudomonadati</taxon>
        <taxon>Pseudomonadota</taxon>
        <taxon>Betaproteobacteria</taxon>
        <taxon>Burkholderiales</taxon>
        <taxon>Burkholderiaceae</taxon>
        <taxon>Paraburkholderia</taxon>
    </lineage>
</organism>
<dbReference type="Proteomes" id="UP001302652">
    <property type="component" value="Chromosome 1"/>
</dbReference>
<reference evidence="1 2" key="1">
    <citation type="submission" date="2023-10" db="EMBL/GenBank/DDBJ databases">
        <title>Surface-active antibiotics is a multifunctional adaptation for post-fire microbes.</title>
        <authorList>
            <person name="Liu M.D."/>
            <person name="Du Y."/>
            <person name="Koupaei S.K."/>
            <person name="Kim N.R."/>
            <person name="Zhang W."/>
            <person name="Traxler M.F."/>
        </authorList>
    </citation>
    <scope>NUCLEOTIDE SEQUENCE [LARGE SCALE GENOMIC DNA]</scope>
    <source>
        <strain evidence="1 2">F3</strain>
    </source>
</reference>
<protein>
    <submittedName>
        <fullName evidence="1">Uncharacterized protein</fullName>
    </submittedName>
</protein>
<dbReference type="RefSeq" id="WP_317021307.1">
    <property type="nucleotide sequence ID" value="NZ_CP136513.1"/>
</dbReference>
<accession>A0ABZ0EQE4</accession>
<gene>
    <name evidence="1" type="ORF">RW095_23045</name>
</gene>
<sequence>MDTSFLADLNENLQYDSGSLREPEPNHQANFQRRLNNLADVPLISVNLQKDWIDPRLEFAGPRGAHTL</sequence>
<name>A0ABZ0EQE4_9BURK</name>